<sequence length="286" mass="31459">MQNRQVAERLREAADILAAQGDGPFRANAYRRAAEAVMALREDLPALAEAGGRPALEAIPGVGPSIAAAIAEMLTTGRWAYLDRLRGSADPEHLFRLVPGIGARLAHRIHEDLHIETLEALETAAHDGRLAGLRGFGERRAAMVRGALAGMLGRLRPAVVLDTTQEPPVDLLLDIDREYRERAARDELPQIAPKRFNPSGEASLPVLHTRRGDWHLTALRSNTALAHRLGKVEDWIVIYFHREGRPEGRRTVVTETHGALRGQRTVRGREAECESMAPYGQGREAS</sequence>
<dbReference type="GO" id="GO:0003887">
    <property type="term" value="F:DNA-directed DNA polymerase activity"/>
    <property type="evidence" value="ECO:0007669"/>
    <property type="project" value="InterPro"/>
</dbReference>
<dbReference type="Pfam" id="PF14716">
    <property type="entry name" value="HHH_8"/>
    <property type="match status" value="1"/>
</dbReference>
<protein>
    <submittedName>
        <fullName evidence="4">DNA-binding protein</fullName>
    </submittedName>
</protein>
<dbReference type="Pfam" id="PF14520">
    <property type="entry name" value="HHH_5"/>
    <property type="match status" value="1"/>
</dbReference>
<dbReference type="InterPro" id="IPR003583">
    <property type="entry name" value="Hlx-hairpin-Hlx_DNA-bd_motif"/>
</dbReference>
<gene>
    <name evidence="4" type="ORF">DFH01_20545</name>
</gene>
<reference evidence="5" key="1">
    <citation type="submission" date="2018-05" db="EMBL/GenBank/DDBJ databases">
        <authorList>
            <person name="Du Z."/>
            <person name="Wang X."/>
        </authorList>
    </citation>
    <scope>NUCLEOTIDE SEQUENCE [LARGE SCALE GENOMIC DNA]</scope>
    <source>
        <strain evidence="5">CQN31</strain>
    </source>
</reference>
<organism evidence="4 5">
    <name type="scientific">Falsiroseomonas bella</name>
    <dbReference type="NCBI Taxonomy" id="2184016"/>
    <lineage>
        <taxon>Bacteria</taxon>
        <taxon>Pseudomonadati</taxon>
        <taxon>Pseudomonadota</taxon>
        <taxon>Alphaproteobacteria</taxon>
        <taxon>Acetobacterales</taxon>
        <taxon>Roseomonadaceae</taxon>
        <taxon>Falsiroseomonas</taxon>
    </lineage>
</organism>
<dbReference type="InterPro" id="IPR022312">
    <property type="entry name" value="DNA_pol_X"/>
</dbReference>
<evidence type="ECO:0000313" key="5">
    <source>
        <dbReference type="Proteomes" id="UP000245765"/>
    </source>
</evidence>
<dbReference type="PANTHER" id="PTHR11276:SF28">
    <property type="entry name" value="DNA POLYMERASE LAMBDA"/>
    <property type="match status" value="1"/>
</dbReference>
<evidence type="ECO:0000256" key="2">
    <source>
        <dbReference type="ARBA" id="ARBA00022705"/>
    </source>
</evidence>
<evidence type="ECO:0000256" key="1">
    <source>
        <dbReference type="ARBA" id="ARBA00022634"/>
    </source>
</evidence>
<dbReference type="GO" id="GO:0003677">
    <property type="term" value="F:DNA binding"/>
    <property type="evidence" value="ECO:0007669"/>
    <property type="project" value="UniProtKB-KW"/>
</dbReference>
<dbReference type="InterPro" id="IPR027421">
    <property type="entry name" value="DNA_pol_lamdba_lyase_dom_sf"/>
</dbReference>
<dbReference type="PANTHER" id="PTHR11276">
    <property type="entry name" value="DNA POLYMERASE TYPE-X FAMILY MEMBER"/>
    <property type="match status" value="1"/>
</dbReference>
<keyword evidence="5" id="KW-1185">Reference proteome</keyword>
<name>A0A317F9Y8_9PROT</name>
<dbReference type="Gene3D" id="1.10.150.110">
    <property type="entry name" value="DNA polymerase beta, N-terminal domain-like"/>
    <property type="match status" value="1"/>
</dbReference>
<keyword evidence="2" id="KW-0235">DNA replication</keyword>
<dbReference type="AlphaFoldDB" id="A0A317F9Y8"/>
<feature type="domain" description="Helix-hairpin-helix DNA-binding motif class 1" evidence="3">
    <location>
        <begin position="128"/>
        <end position="147"/>
    </location>
</feature>
<accession>A0A317F9Y8</accession>
<dbReference type="OrthoDB" id="9808747at2"/>
<dbReference type="SMART" id="SM00278">
    <property type="entry name" value="HhH1"/>
    <property type="match status" value="3"/>
</dbReference>
<dbReference type="InterPro" id="IPR010996">
    <property type="entry name" value="HHH_MUS81"/>
</dbReference>
<proteinExistence type="predicted"/>
<dbReference type="Gene3D" id="1.10.150.20">
    <property type="entry name" value="5' to 3' exonuclease, C-terminal subdomain"/>
    <property type="match status" value="1"/>
</dbReference>
<feature type="domain" description="Helix-hairpin-helix DNA-binding motif class 1" evidence="3">
    <location>
        <begin position="54"/>
        <end position="73"/>
    </location>
</feature>
<evidence type="ECO:0000259" key="3">
    <source>
        <dbReference type="SMART" id="SM00278"/>
    </source>
</evidence>
<evidence type="ECO:0000313" key="4">
    <source>
        <dbReference type="EMBL" id="PWS35951.1"/>
    </source>
</evidence>
<dbReference type="EMBL" id="QGNA01000004">
    <property type="protein sequence ID" value="PWS35951.1"/>
    <property type="molecule type" value="Genomic_DNA"/>
</dbReference>
<comment type="caution">
    <text evidence="4">The sequence shown here is derived from an EMBL/GenBank/DDBJ whole genome shotgun (WGS) entry which is preliminary data.</text>
</comment>
<dbReference type="GO" id="GO:0006281">
    <property type="term" value="P:DNA repair"/>
    <property type="evidence" value="ECO:0007669"/>
    <property type="project" value="InterPro"/>
</dbReference>
<dbReference type="SUPFAM" id="SSF47802">
    <property type="entry name" value="DNA polymerase beta, N-terminal domain-like"/>
    <property type="match status" value="1"/>
</dbReference>
<feature type="domain" description="Helix-hairpin-helix DNA-binding motif class 1" evidence="3">
    <location>
        <begin position="93"/>
        <end position="112"/>
    </location>
</feature>
<keyword evidence="1" id="KW-0237">DNA synthesis</keyword>
<keyword evidence="4" id="KW-0238">DNA-binding</keyword>
<dbReference type="Proteomes" id="UP000245765">
    <property type="component" value="Unassembled WGS sequence"/>
</dbReference>